<protein>
    <submittedName>
        <fullName evidence="1">Uncharacterized protein</fullName>
    </submittedName>
</protein>
<dbReference type="Proteomes" id="UP000053237">
    <property type="component" value="Unassembled WGS sequence"/>
</dbReference>
<dbReference type="AlphaFoldDB" id="A0A024FUW6"/>
<sequence length="106" mass="12445">MISAQSSRLVRWVAVSQVLKEDLADQSEGWIPKKSRTYRGLLSEINLEPTIDGARTTVFRARLHIRLNAFEATLTDNNHVYSISIIWMQNWKRKFLKKHSIRKHKN</sequence>
<dbReference type="EMBL" id="CAIX01000455">
    <property type="protein sequence ID" value="CCI10915.1"/>
    <property type="molecule type" value="Genomic_DNA"/>
</dbReference>
<reference evidence="1 2" key="1">
    <citation type="submission" date="2012-05" db="EMBL/GenBank/DDBJ databases">
        <title>Recombination and specialization in a pathogen metapopulation.</title>
        <authorList>
            <person name="Gardiner A."/>
            <person name="Kemen E."/>
            <person name="Schultz-Larsen T."/>
            <person name="MacLean D."/>
            <person name="Van Oosterhout C."/>
            <person name="Jones J.D.G."/>
        </authorList>
    </citation>
    <scope>NUCLEOTIDE SEQUENCE [LARGE SCALE GENOMIC DNA]</scope>
    <source>
        <strain evidence="1 2">Ac Nc2</strain>
    </source>
</reference>
<gene>
    <name evidence="1" type="ORF">BN9_120090</name>
</gene>
<accession>A0A024FUW6</accession>
<organism evidence="1 2">
    <name type="scientific">Albugo candida</name>
    <dbReference type="NCBI Taxonomy" id="65357"/>
    <lineage>
        <taxon>Eukaryota</taxon>
        <taxon>Sar</taxon>
        <taxon>Stramenopiles</taxon>
        <taxon>Oomycota</taxon>
        <taxon>Peronosporomycetes</taxon>
        <taxon>Albuginales</taxon>
        <taxon>Albuginaceae</taxon>
        <taxon>Albugo</taxon>
    </lineage>
</organism>
<evidence type="ECO:0000313" key="2">
    <source>
        <dbReference type="Proteomes" id="UP000053237"/>
    </source>
</evidence>
<proteinExistence type="predicted"/>
<comment type="caution">
    <text evidence="1">The sequence shown here is derived from an EMBL/GenBank/DDBJ whole genome shotgun (WGS) entry which is preliminary data.</text>
</comment>
<name>A0A024FUW6_9STRA</name>
<dbReference type="InParanoid" id="A0A024FUW6"/>
<keyword evidence="2" id="KW-1185">Reference proteome</keyword>
<evidence type="ECO:0000313" key="1">
    <source>
        <dbReference type="EMBL" id="CCI10915.1"/>
    </source>
</evidence>